<dbReference type="Proteomes" id="UP000812287">
    <property type="component" value="Unassembled WGS sequence"/>
</dbReference>
<dbReference type="GO" id="GO:0010181">
    <property type="term" value="F:FMN binding"/>
    <property type="evidence" value="ECO:0007669"/>
    <property type="project" value="InterPro"/>
</dbReference>
<dbReference type="GeneID" id="66099316"/>
<dbReference type="RefSeq" id="XP_043041109.1">
    <property type="nucleotide sequence ID" value="XM_043177029.1"/>
</dbReference>
<gene>
    <name evidence="1" type="ORF">BT62DRAFT_1004366</name>
</gene>
<dbReference type="SUPFAM" id="SSF51395">
    <property type="entry name" value="FMN-linked oxidoreductases"/>
    <property type="match status" value="1"/>
</dbReference>
<dbReference type="InterPro" id="IPR045247">
    <property type="entry name" value="Oye-like"/>
</dbReference>
<dbReference type="OrthoDB" id="3004217at2759"/>
<organism evidence="1 2">
    <name type="scientific">Guyanagaster necrorhizus</name>
    <dbReference type="NCBI Taxonomy" id="856835"/>
    <lineage>
        <taxon>Eukaryota</taxon>
        <taxon>Fungi</taxon>
        <taxon>Dikarya</taxon>
        <taxon>Basidiomycota</taxon>
        <taxon>Agaricomycotina</taxon>
        <taxon>Agaricomycetes</taxon>
        <taxon>Agaricomycetidae</taxon>
        <taxon>Agaricales</taxon>
        <taxon>Marasmiineae</taxon>
        <taxon>Physalacriaceae</taxon>
        <taxon>Guyanagaster</taxon>
    </lineage>
</organism>
<evidence type="ECO:0000313" key="1">
    <source>
        <dbReference type="EMBL" id="KAG7447609.1"/>
    </source>
</evidence>
<dbReference type="GO" id="GO:0016491">
    <property type="term" value="F:oxidoreductase activity"/>
    <property type="evidence" value="ECO:0007669"/>
    <property type="project" value="InterPro"/>
</dbReference>
<name>A0A9P7VVD1_9AGAR</name>
<reference evidence="1" key="1">
    <citation type="submission" date="2020-11" db="EMBL/GenBank/DDBJ databases">
        <title>Adaptations for nitrogen fixation in a non-lichenized fungal sporocarp promotes dispersal by wood-feeding termites.</title>
        <authorList>
            <consortium name="DOE Joint Genome Institute"/>
            <person name="Koch R.A."/>
            <person name="Yoon G."/>
            <person name="Arayal U."/>
            <person name="Lail K."/>
            <person name="Amirebrahimi M."/>
            <person name="Labutti K."/>
            <person name="Lipzen A."/>
            <person name="Riley R."/>
            <person name="Barry K."/>
            <person name="Henrissat B."/>
            <person name="Grigoriev I.V."/>
            <person name="Herr J.R."/>
            <person name="Aime M.C."/>
        </authorList>
    </citation>
    <scope>NUCLEOTIDE SEQUENCE</scope>
    <source>
        <strain evidence="1">MCA 3950</strain>
    </source>
</reference>
<dbReference type="InterPro" id="IPR013785">
    <property type="entry name" value="Aldolase_TIM"/>
</dbReference>
<proteinExistence type="predicted"/>
<evidence type="ECO:0000313" key="2">
    <source>
        <dbReference type="Proteomes" id="UP000812287"/>
    </source>
</evidence>
<accession>A0A9P7VVD1</accession>
<protein>
    <submittedName>
        <fullName evidence="1">Uncharacterized protein</fullName>
    </submittedName>
</protein>
<dbReference type="EMBL" id="MU250531">
    <property type="protein sequence ID" value="KAG7447609.1"/>
    <property type="molecule type" value="Genomic_DNA"/>
</dbReference>
<dbReference type="AlphaFoldDB" id="A0A9P7VVD1"/>
<dbReference type="PANTHER" id="PTHR22893">
    <property type="entry name" value="NADH OXIDOREDUCTASE-RELATED"/>
    <property type="match status" value="1"/>
</dbReference>
<keyword evidence="2" id="KW-1185">Reference proteome</keyword>
<comment type="caution">
    <text evidence="1">The sequence shown here is derived from an EMBL/GenBank/DDBJ whole genome shotgun (WGS) entry which is preliminary data.</text>
</comment>
<dbReference type="Gene3D" id="3.20.20.70">
    <property type="entry name" value="Aldolase class I"/>
    <property type="match status" value="1"/>
</dbReference>
<dbReference type="PANTHER" id="PTHR22893:SF91">
    <property type="entry name" value="NADPH DEHYDROGENASE 2-RELATED"/>
    <property type="match status" value="1"/>
</dbReference>
<sequence length="138" mass="15682">MPLKETFDTFTYFISELDKLKIAYVALVQWAEFLDPVIDSCHRATKHDVVATYSPLLNDVMAFANAGFTGEEAAHYILQGKVLGVFFGVSWIAHPDFAKRLQYGKSLDEKLDMSTIHRHGKDIKPEKKGYTDYPSAEY</sequence>